<dbReference type="PANTHER" id="PTHR39460:SF1">
    <property type="entry name" value="C6 TRANSCRIPTION FACTOR"/>
    <property type="match status" value="1"/>
</dbReference>
<gene>
    <name evidence="3" type="ORF">QBC47DRAFT_329136</name>
</gene>
<keyword evidence="4" id="KW-1185">Reference proteome</keyword>
<feature type="domain" description="DUF7729" evidence="2">
    <location>
        <begin position="96"/>
        <end position="306"/>
    </location>
</feature>
<evidence type="ECO:0000313" key="3">
    <source>
        <dbReference type="EMBL" id="KAK1751559.1"/>
    </source>
</evidence>
<accession>A0AAJ0F7X1</accession>
<name>A0AAJ0F7X1_9PEZI</name>
<dbReference type="AlphaFoldDB" id="A0AAJ0F7X1"/>
<comment type="caution">
    <text evidence="3">The sequence shown here is derived from an EMBL/GenBank/DDBJ whole genome shotgun (WGS) entry which is preliminary data.</text>
</comment>
<feature type="signal peptide" evidence="1">
    <location>
        <begin position="1"/>
        <end position="20"/>
    </location>
</feature>
<dbReference type="InterPro" id="IPR056146">
    <property type="entry name" value="DUF7729"/>
</dbReference>
<proteinExistence type="predicted"/>
<reference evidence="3" key="1">
    <citation type="submission" date="2023-06" db="EMBL/GenBank/DDBJ databases">
        <title>Genome-scale phylogeny and comparative genomics of the fungal order Sordariales.</title>
        <authorList>
            <consortium name="Lawrence Berkeley National Laboratory"/>
            <person name="Hensen N."/>
            <person name="Bonometti L."/>
            <person name="Westerberg I."/>
            <person name="Brannstrom I.O."/>
            <person name="Guillou S."/>
            <person name="Cros-Aarteil S."/>
            <person name="Calhoun S."/>
            <person name="Haridas S."/>
            <person name="Kuo A."/>
            <person name="Mondo S."/>
            <person name="Pangilinan J."/>
            <person name="Riley R."/>
            <person name="Labutti K."/>
            <person name="Andreopoulos B."/>
            <person name="Lipzen A."/>
            <person name="Chen C."/>
            <person name="Yanf M."/>
            <person name="Daum C."/>
            <person name="Ng V."/>
            <person name="Clum A."/>
            <person name="Steindorff A."/>
            <person name="Ohm R."/>
            <person name="Martin F."/>
            <person name="Silar P."/>
            <person name="Natvig D."/>
            <person name="Lalanne C."/>
            <person name="Gautier V."/>
            <person name="Ament-Velasquez S.L."/>
            <person name="Kruys A."/>
            <person name="Hutchinson M.I."/>
            <person name="Powell A.J."/>
            <person name="Barry K."/>
            <person name="Miller A.N."/>
            <person name="Grigoriev I.V."/>
            <person name="Debuchy R."/>
            <person name="Gladieux P."/>
            <person name="Thoren M.H."/>
            <person name="Johannesson H."/>
        </authorList>
    </citation>
    <scope>NUCLEOTIDE SEQUENCE</scope>
    <source>
        <strain evidence="3">PSN4</strain>
    </source>
</reference>
<sequence length="338" mass="36360">MMAKAASLLVVVASALHVLAATADTARPAETLIIDPRVRYHDDGTWMLLSEDEVRMRELRKRDDDAPLSLSVTTTFQIAVSTVTEASTTSTVPASPLPSPFDSNLSSNFTAVSDGSVPCPIFINSFLTDQRFKQCYPLSFLILGSRSFFNAERSLVSTTQVLDATCAANLTYCTDYLNTLARNLTKPENCGADYTAGQPVVTSAYQAMTAYAPIYTVGCIKDPQTSMYCYANAATNLTNPANMYIYYLALNTPLPGSAMPSCNPCLQQTMAVFQTASANRKQAIAKTYEPAAAQINQVCGPGFVGEKLAAEISAASLRGRPLLPVWIAVVVAVALWLL</sequence>
<protein>
    <recommendedName>
        <fullName evidence="2">DUF7729 domain-containing protein</fullName>
    </recommendedName>
</protein>
<keyword evidence="1" id="KW-0732">Signal</keyword>
<dbReference type="Proteomes" id="UP001239445">
    <property type="component" value="Unassembled WGS sequence"/>
</dbReference>
<feature type="chain" id="PRO_5042522353" description="DUF7729 domain-containing protein" evidence="1">
    <location>
        <begin position="21"/>
        <end position="338"/>
    </location>
</feature>
<organism evidence="3 4">
    <name type="scientific">Echria macrotheca</name>
    <dbReference type="NCBI Taxonomy" id="438768"/>
    <lineage>
        <taxon>Eukaryota</taxon>
        <taxon>Fungi</taxon>
        <taxon>Dikarya</taxon>
        <taxon>Ascomycota</taxon>
        <taxon>Pezizomycotina</taxon>
        <taxon>Sordariomycetes</taxon>
        <taxon>Sordariomycetidae</taxon>
        <taxon>Sordariales</taxon>
        <taxon>Schizotheciaceae</taxon>
        <taxon>Echria</taxon>
    </lineage>
</organism>
<dbReference type="PANTHER" id="PTHR39460">
    <property type="entry name" value="EXPRESSED PROTEIN"/>
    <property type="match status" value="1"/>
</dbReference>
<dbReference type="Pfam" id="PF24855">
    <property type="entry name" value="DUF7729"/>
    <property type="match status" value="1"/>
</dbReference>
<evidence type="ECO:0000256" key="1">
    <source>
        <dbReference type="SAM" id="SignalP"/>
    </source>
</evidence>
<evidence type="ECO:0000313" key="4">
    <source>
        <dbReference type="Proteomes" id="UP001239445"/>
    </source>
</evidence>
<evidence type="ECO:0000259" key="2">
    <source>
        <dbReference type="Pfam" id="PF24855"/>
    </source>
</evidence>
<dbReference type="EMBL" id="MU839841">
    <property type="protein sequence ID" value="KAK1751559.1"/>
    <property type="molecule type" value="Genomic_DNA"/>
</dbReference>